<evidence type="ECO:0000256" key="3">
    <source>
        <dbReference type="ARBA" id="ARBA00012561"/>
    </source>
</evidence>
<evidence type="ECO:0000256" key="2">
    <source>
        <dbReference type="ARBA" id="ARBA00006044"/>
    </source>
</evidence>
<feature type="chain" id="PRO_5046928504" description="cellulose 1,4-beta-cellobiosidase (non-reducing end)" evidence="11">
    <location>
        <begin position="23"/>
        <end position="354"/>
    </location>
</feature>
<comment type="catalytic activity">
    <reaction evidence="1">
        <text>Hydrolysis of (1-&gt;4)-beta-D-glucosidic linkages in cellulose and cellotetraose, releasing cellobiose from the non-reducing ends of the chains.</text>
        <dbReference type="EC" id="3.2.1.91"/>
    </reaction>
</comment>
<comment type="similarity">
    <text evidence="2">Belongs to the glycosyl hydrolase 7 (cellulase C) family.</text>
</comment>
<feature type="compositionally biased region" description="Gly residues" evidence="10">
    <location>
        <begin position="176"/>
        <end position="185"/>
    </location>
</feature>
<dbReference type="Proteomes" id="UP001189429">
    <property type="component" value="Unassembled WGS sequence"/>
</dbReference>
<proteinExistence type="inferred from homology"/>
<organism evidence="12 13">
    <name type="scientific">Prorocentrum cordatum</name>
    <dbReference type="NCBI Taxonomy" id="2364126"/>
    <lineage>
        <taxon>Eukaryota</taxon>
        <taxon>Sar</taxon>
        <taxon>Alveolata</taxon>
        <taxon>Dinophyceae</taxon>
        <taxon>Prorocentrales</taxon>
        <taxon>Prorocentraceae</taxon>
        <taxon>Prorocentrum</taxon>
    </lineage>
</organism>
<keyword evidence="9" id="KW-0624">Polysaccharide degradation</keyword>
<gene>
    <name evidence="12" type="ORF">PCOR1329_LOCUS32737</name>
</gene>
<feature type="compositionally biased region" description="Basic and acidic residues" evidence="10">
    <location>
        <begin position="310"/>
        <end position="320"/>
    </location>
</feature>
<feature type="signal peptide" evidence="11">
    <location>
        <begin position="1"/>
        <end position="22"/>
    </location>
</feature>
<dbReference type="PANTHER" id="PTHR33753">
    <property type="entry name" value="1,4-BETA-D-GLUCAN CELLOBIOHYDROLASE B"/>
    <property type="match status" value="1"/>
</dbReference>
<accession>A0ABN9SUF4</accession>
<keyword evidence="7" id="KW-0119">Carbohydrate metabolism</keyword>
<keyword evidence="4 11" id="KW-0732">Signal</keyword>
<evidence type="ECO:0000256" key="9">
    <source>
        <dbReference type="ARBA" id="ARBA00023326"/>
    </source>
</evidence>
<evidence type="ECO:0000256" key="7">
    <source>
        <dbReference type="ARBA" id="ARBA00023277"/>
    </source>
</evidence>
<comment type="caution">
    <text evidence="12">The sequence shown here is derived from an EMBL/GenBank/DDBJ whole genome shotgun (WGS) entry which is preliminary data.</text>
</comment>
<keyword evidence="13" id="KW-1185">Reference proteome</keyword>
<dbReference type="InterPro" id="IPR001722">
    <property type="entry name" value="Glyco_hydro_7"/>
</dbReference>
<dbReference type="InterPro" id="IPR013320">
    <property type="entry name" value="ConA-like_dom_sf"/>
</dbReference>
<evidence type="ECO:0000256" key="8">
    <source>
        <dbReference type="ARBA" id="ARBA00023295"/>
    </source>
</evidence>
<evidence type="ECO:0000256" key="5">
    <source>
        <dbReference type="ARBA" id="ARBA00022801"/>
    </source>
</evidence>
<feature type="region of interest" description="Disordered" evidence="10">
    <location>
        <begin position="310"/>
        <end position="329"/>
    </location>
</feature>
<sequence length="354" mass="36965">MPLRRRRLAALGAAALCTAAGASQRDRPYACTGEFQVAGHGSSSLVLSSSQNISGRNSSVSVENGRTIVARLGSRAYFASSCAAGAYDPRLYARPNLLGKTLRFTVDLRGAGCGCDAMVYLTAMGRGKGASKCPDHYCDANVACGEACAEVDIMEANQRAWHSTLHSSRDKSGASAGFGGGGAGWSGPRDWTAEQYGPRGTCIDTTRPFGVAASFPVGDGGLLAAMHVALSQDGQSCPLSISIAGYKDSRDIMEALSAGMTPVVSYWAGRHTGWMDGAGSDGQGPCDGHGPQECAESVRISNFSVTDFDKATESRASERPPKHHNFSWLMDSPGLGGNGGWMTSPYSRARGSQV</sequence>
<evidence type="ECO:0000256" key="11">
    <source>
        <dbReference type="SAM" id="SignalP"/>
    </source>
</evidence>
<name>A0ABN9SUF4_9DINO</name>
<evidence type="ECO:0000256" key="1">
    <source>
        <dbReference type="ARBA" id="ARBA00001641"/>
    </source>
</evidence>
<feature type="non-terminal residue" evidence="12">
    <location>
        <position position="354"/>
    </location>
</feature>
<keyword evidence="6" id="KW-0136">Cellulose degradation</keyword>
<dbReference type="EMBL" id="CAUYUJ010013403">
    <property type="protein sequence ID" value="CAK0836139.1"/>
    <property type="molecule type" value="Genomic_DNA"/>
</dbReference>
<dbReference type="InterPro" id="IPR037019">
    <property type="entry name" value="Glyco_hydro_7_sf"/>
</dbReference>
<dbReference type="SUPFAM" id="SSF49899">
    <property type="entry name" value="Concanavalin A-like lectins/glucanases"/>
    <property type="match status" value="1"/>
</dbReference>
<evidence type="ECO:0000313" key="12">
    <source>
        <dbReference type="EMBL" id="CAK0836139.1"/>
    </source>
</evidence>
<dbReference type="EC" id="3.2.1.91" evidence="3"/>
<dbReference type="Gene3D" id="2.70.100.10">
    <property type="entry name" value="Glycoside hydrolase, family 7, domain"/>
    <property type="match status" value="1"/>
</dbReference>
<evidence type="ECO:0000313" key="13">
    <source>
        <dbReference type="Proteomes" id="UP001189429"/>
    </source>
</evidence>
<evidence type="ECO:0000256" key="6">
    <source>
        <dbReference type="ARBA" id="ARBA00023001"/>
    </source>
</evidence>
<protein>
    <recommendedName>
        <fullName evidence="3">cellulose 1,4-beta-cellobiosidase (non-reducing end)</fullName>
        <ecNumber evidence="3">3.2.1.91</ecNumber>
    </recommendedName>
</protein>
<keyword evidence="8" id="KW-0326">Glycosidase</keyword>
<reference evidence="12" key="1">
    <citation type="submission" date="2023-10" db="EMBL/GenBank/DDBJ databases">
        <authorList>
            <person name="Chen Y."/>
            <person name="Shah S."/>
            <person name="Dougan E. K."/>
            <person name="Thang M."/>
            <person name="Chan C."/>
        </authorList>
    </citation>
    <scope>NUCLEOTIDE SEQUENCE [LARGE SCALE GENOMIC DNA]</scope>
</reference>
<feature type="region of interest" description="Disordered" evidence="10">
    <location>
        <begin position="164"/>
        <end position="190"/>
    </location>
</feature>
<dbReference type="PANTHER" id="PTHR33753:SF2">
    <property type="entry name" value="GLYCOSIDE HYDROLASE FAMILY 7 PROTEIN"/>
    <property type="match status" value="1"/>
</dbReference>
<evidence type="ECO:0000256" key="10">
    <source>
        <dbReference type="SAM" id="MobiDB-lite"/>
    </source>
</evidence>
<evidence type="ECO:0000256" key="4">
    <source>
        <dbReference type="ARBA" id="ARBA00022729"/>
    </source>
</evidence>
<keyword evidence="5" id="KW-0378">Hydrolase</keyword>